<dbReference type="EMBL" id="JBBMEO010000003">
    <property type="protein sequence ID" value="MEQ2361316.1"/>
    <property type="molecule type" value="Genomic_DNA"/>
</dbReference>
<gene>
    <name evidence="1" type="ORF">WMO44_04015</name>
</gene>
<proteinExistence type="predicted"/>
<comment type="caution">
    <text evidence="1">The sequence shown here is derived from an EMBL/GenBank/DDBJ whole genome shotgun (WGS) entry which is preliminary data.</text>
</comment>
<accession>A0ABV1AU84</accession>
<reference evidence="1 2" key="1">
    <citation type="submission" date="2024-03" db="EMBL/GenBank/DDBJ databases">
        <title>Human intestinal bacterial collection.</title>
        <authorList>
            <person name="Pauvert C."/>
            <person name="Hitch T.C.A."/>
            <person name="Clavel T."/>
        </authorList>
    </citation>
    <scope>NUCLEOTIDE SEQUENCE [LARGE SCALE GENOMIC DNA]</scope>
    <source>
        <strain evidence="1 2">CLA-AA-H175</strain>
    </source>
</reference>
<sequence length="127" mass="14718">MKRLFISVPMRNRTEYAIKASMEQMHKIAEAVFGEELEVIPTYFEDDPPENTNMALWYLGESIKKLSEADRFIGIYDEDKGYRGCIIENLAAKNYGIPSYLVNVSYVAPDIIEQKRRDARIANLEIY</sequence>
<evidence type="ECO:0000313" key="1">
    <source>
        <dbReference type="EMBL" id="MEQ2361316.1"/>
    </source>
</evidence>
<dbReference type="RefSeq" id="WP_349151822.1">
    <property type="nucleotide sequence ID" value="NZ_JBBMEO010000003.1"/>
</dbReference>
<name>A0ABV1AU84_9FIRM</name>
<organism evidence="1 2">
    <name type="scientific">Faecalibacterium tardum</name>
    <dbReference type="NCBI Taxonomy" id="3133156"/>
    <lineage>
        <taxon>Bacteria</taxon>
        <taxon>Bacillati</taxon>
        <taxon>Bacillota</taxon>
        <taxon>Clostridia</taxon>
        <taxon>Eubacteriales</taxon>
        <taxon>Oscillospiraceae</taxon>
        <taxon>Faecalibacterium</taxon>
    </lineage>
</organism>
<dbReference type="Proteomes" id="UP001457197">
    <property type="component" value="Unassembled WGS sequence"/>
</dbReference>
<keyword evidence="2" id="KW-1185">Reference proteome</keyword>
<evidence type="ECO:0000313" key="2">
    <source>
        <dbReference type="Proteomes" id="UP001457197"/>
    </source>
</evidence>
<evidence type="ECO:0008006" key="3">
    <source>
        <dbReference type="Google" id="ProtNLM"/>
    </source>
</evidence>
<protein>
    <recommendedName>
        <fullName evidence="3">DUF4406 domain-containing protein</fullName>
    </recommendedName>
</protein>